<proteinExistence type="predicted"/>
<evidence type="ECO:0000256" key="7">
    <source>
        <dbReference type="ARBA" id="ARBA00023237"/>
    </source>
</evidence>
<gene>
    <name evidence="9" type="ORF">DSM104635_00345</name>
</gene>
<dbReference type="InterPro" id="IPR039426">
    <property type="entry name" value="TonB-dep_rcpt-like"/>
</dbReference>
<dbReference type="InterPro" id="IPR037066">
    <property type="entry name" value="Plug_dom_sf"/>
</dbReference>
<evidence type="ECO:0000256" key="2">
    <source>
        <dbReference type="ARBA" id="ARBA00022448"/>
    </source>
</evidence>
<dbReference type="InterPro" id="IPR041700">
    <property type="entry name" value="OMP_b-brl_3"/>
</dbReference>
<dbReference type="PANTHER" id="PTHR30069:SF29">
    <property type="entry name" value="HEMOGLOBIN AND HEMOGLOBIN-HAPTOGLOBIN-BINDING PROTEIN 1-RELATED"/>
    <property type="match status" value="1"/>
</dbReference>
<dbReference type="GO" id="GO:0044718">
    <property type="term" value="P:siderophore transmembrane transport"/>
    <property type="evidence" value="ECO:0007669"/>
    <property type="project" value="TreeGrafter"/>
</dbReference>
<evidence type="ECO:0000256" key="3">
    <source>
        <dbReference type="ARBA" id="ARBA00022452"/>
    </source>
</evidence>
<dbReference type="KEGG" id="tsv:DSM104635_00345"/>
<keyword evidence="4" id="KW-0812">Transmembrane</keyword>
<comment type="subcellular location">
    <subcellularLocation>
        <location evidence="1">Cell outer membrane</location>
        <topology evidence="1">Multi-pass membrane protein</topology>
    </subcellularLocation>
</comment>
<evidence type="ECO:0000313" key="9">
    <source>
        <dbReference type="EMBL" id="QGZ93533.1"/>
    </source>
</evidence>
<evidence type="ECO:0000256" key="4">
    <source>
        <dbReference type="ARBA" id="ARBA00022692"/>
    </source>
</evidence>
<protein>
    <submittedName>
        <fullName evidence="9">TonB-dependent receptor</fullName>
    </submittedName>
</protein>
<dbReference type="SUPFAM" id="SSF56935">
    <property type="entry name" value="Porins"/>
    <property type="match status" value="1"/>
</dbReference>
<name>A0A6I6MQR7_9CAUL</name>
<keyword evidence="6" id="KW-0472">Membrane</keyword>
<keyword evidence="7" id="KW-0998">Cell outer membrane</keyword>
<dbReference type="GO" id="GO:0009279">
    <property type="term" value="C:cell outer membrane"/>
    <property type="evidence" value="ECO:0007669"/>
    <property type="project" value="UniProtKB-SubCell"/>
</dbReference>
<dbReference type="Gene3D" id="2.170.130.10">
    <property type="entry name" value="TonB-dependent receptor, plug domain"/>
    <property type="match status" value="1"/>
</dbReference>
<accession>A0A6I6MQR7</accession>
<keyword evidence="9" id="KW-0675">Receptor</keyword>
<dbReference type="GO" id="GO:0015344">
    <property type="term" value="F:siderophore uptake transmembrane transporter activity"/>
    <property type="evidence" value="ECO:0007669"/>
    <property type="project" value="TreeGrafter"/>
</dbReference>
<dbReference type="Pfam" id="PF14905">
    <property type="entry name" value="OMP_b-brl_3"/>
    <property type="match status" value="1"/>
</dbReference>
<evidence type="ECO:0000256" key="5">
    <source>
        <dbReference type="ARBA" id="ARBA00022729"/>
    </source>
</evidence>
<keyword evidence="5" id="KW-0732">Signal</keyword>
<dbReference type="InterPro" id="IPR036942">
    <property type="entry name" value="Beta-barrel_TonB_sf"/>
</dbReference>
<reference evidence="10" key="1">
    <citation type="submission" date="2019-12" db="EMBL/GenBank/DDBJ databases">
        <title>Complete genome of Terracaulis silvestris 0127_4.</title>
        <authorList>
            <person name="Vieira S."/>
            <person name="Riedel T."/>
            <person name="Sproer C."/>
            <person name="Pascual J."/>
            <person name="Boedeker C."/>
            <person name="Overmann J."/>
        </authorList>
    </citation>
    <scope>NUCLEOTIDE SEQUENCE [LARGE SCALE GENOMIC DNA]</scope>
    <source>
        <strain evidence="10">0127_4</strain>
    </source>
</reference>
<keyword evidence="2" id="KW-0813">Transport</keyword>
<feature type="domain" description="Outer membrane protein beta-barrel" evidence="8">
    <location>
        <begin position="302"/>
        <end position="523"/>
    </location>
</feature>
<dbReference type="EMBL" id="CP047045">
    <property type="protein sequence ID" value="QGZ93533.1"/>
    <property type="molecule type" value="Genomic_DNA"/>
</dbReference>
<evidence type="ECO:0000313" key="10">
    <source>
        <dbReference type="Proteomes" id="UP000431269"/>
    </source>
</evidence>
<keyword evidence="10" id="KW-1185">Reference proteome</keyword>
<sequence>MITASSAATAQTAVRTQAVIYEADHFAQFEPRTALDMVERVPGFVIDEGEDRRGFAGAQSNVQIDGEPPVSKAQEIDDILERIPARDVVRIELIRGAGSNAGSAQGVRVNVVRSPTSGGGVWDLGAALAEDGRVSPDGGIAWSGRVRTFEYGLSADVDIAHFPIRGERADFNALGFVDETRIERVPTDEREGRIAGEASFPWLSGSASLNAQVSRIELDERTQTALRDGSGAPDGAIDGVLEEGETISEIGASWQRGVGVWRADIDAILTRRRFEAGETTREEDALGDLEEAAEQTQRIDSGETILRAAAQRPVADGWRLELGVEAALNTLEQRLSLTEDDGGGPVPVMLPSANVRVEETRAEASAMMSGAPWPRWTLEAGGSVEVSRLTQSGDATRETNLTYWKPSIQLVRALGERDQLRFRFYRDVGQLDFEDFVSASDITSSIVDAGNPNLRPERSWRLEAAGDWRFGDDGAFGLTLYRWFIEDAFDLIPLGPPGDQLDAPGNIGNADAYGARVSLALPLPLDVELRIDAMARRSKAADPLTGGARAISGFDESAVTIGLRQDVAAFAWGLDYERETEAPSYRLDRIEGEQDAEDLTLWIETTAYGGVKLRAWGANLTDSADTRARRLFDPDRLGAFDGSDRRSRGEGLTFGLSASGRF</sequence>
<evidence type="ECO:0000256" key="1">
    <source>
        <dbReference type="ARBA" id="ARBA00004571"/>
    </source>
</evidence>
<evidence type="ECO:0000259" key="8">
    <source>
        <dbReference type="Pfam" id="PF14905"/>
    </source>
</evidence>
<dbReference type="PANTHER" id="PTHR30069">
    <property type="entry name" value="TONB-DEPENDENT OUTER MEMBRANE RECEPTOR"/>
    <property type="match status" value="1"/>
</dbReference>
<dbReference type="Gene3D" id="2.40.170.20">
    <property type="entry name" value="TonB-dependent receptor, beta-barrel domain"/>
    <property type="match status" value="1"/>
</dbReference>
<dbReference type="RefSeq" id="WP_158764535.1">
    <property type="nucleotide sequence ID" value="NZ_CP047045.1"/>
</dbReference>
<dbReference type="Proteomes" id="UP000431269">
    <property type="component" value="Chromosome"/>
</dbReference>
<evidence type="ECO:0000256" key="6">
    <source>
        <dbReference type="ARBA" id="ARBA00023136"/>
    </source>
</evidence>
<dbReference type="AlphaFoldDB" id="A0A6I6MQR7"/>
<organism evidence="9 10">
    <name type="scientific">Terricaulis silvestris</name>
    <dbReference type="NCBI Taxonomy" id="2686094"/>
    <lineage>
        <taxon>Bacteria</taxon>
        <taxon>Pseudomonadati</taxon>
        <taxon>Pseudomonadota</taxon>
        <taxon>Alphaproteobacteria</taxon>
        <taxon>Caulobacterales</taxon>
        <taxon>Caulobacteraceae</taxon>
        <taxon>Terricaulis</taxon>
    </lineage>
</organism>
<keyword evidence="3" id="KW-1134">Transmembrane beta strand</keyword>